<dbReference type="InterPro" id="IPR007164">
    <property type="entry name" value="GTP-dep_dephospho-CoA_kin"/>
</dbReference>
<dbReference type="InterPro" id="IPR014729">
    <property type="entry name" value="Rossmann-like_a/b/a_fold"/>
</dbReference>
<protein>
    <recommendedName>
        <fullName evidence="3">Cytidyltransferase-like domain-containing protein</fullName>
    </recommendedName>
</protein>
<dbReference type="PANTHER" id="PTHR40732">
    <property type="entry name" value="UPF0218 PROTEIN TK1697"/>
    <property type="match status" value="1"/>
</dbReference>
<sequence length="506" mass="58281">MNYKIALLIGRFQPFHKGHLYLLKEALKVADKVVIGIGSSNITDVNNPIDYETRKKIIKAVAYKEKIEDKILKIIPLDDYFNDNKWLSNVKKMTGRFDLVIGQNEWVNGIMKKAGIKVLKCPYYRRSLYEGWRIRKMIKERKKWQDRVPKYLIKAIVNCQLAIINYQHVVLGGTFDHFHKGHKALIDKAFEVGKNITIGLATEKLYKNKLLYQSIESFDQREKNIRTYCQDKIVDDRIQSNFQIISFGDIYGPTLIEKNIDAIVVSRETLPNALKINEERKKIGFKPMQIIVIEDELADDGKIISSERIRLGEIDRDGNVYGLLTNHQPLVTSHYLKMPEKLRPELQKPLGMVYKDVHKVIKSIKSIKPIMAIAVGDIIVDSLLKEGFDPDVKIIDFRSRRQVIPRNEVTRDLAKRKYINKPGTINIKTAEQLRKFIHQSIRHPSGVQARSWLIIDGEEDLLTLPAILFAPLGSLVLYGHWQHGIIGVEITEEIKQAIKVIIGKFS</sequence>
<dbReference type="SUPFAM" id="SSF52374">
    <property type="entry name" value="Nucleotidylyl transferase"/>
    <property type="match status" value="2"/>
</dbReference>
<evidence type="ECO:0000256" key="1">
    <source>
        <dbReference type="ARBA" id="ARBA00022741"/>
    </source>
</evidence>
<dbReference type="NCBIfam" id="NF001985">
    <property type="entry name" value="PRK00777.1"/>
    <property type="match status" value="1"/>
</dbReference>
<evidence type="ECO:0000259" key="3">
    <source>
        <dbReference type="Pfam" id="PF01467"/>
    </source>
</evidence>
<dbReference type="Pfam" id="PF04019">
    <property type="entry name" value="DUF359"/>
    <property type="match status" value="1"/>
</dbReference>
<comment type="caution">
    <text evidence="4">The sequence shown here is derived from an EMBL/GenBank/DDBJ whole genome shotgun (WGS) entry which is preliminary data.</text>
</comment>
<feature type="domain" description="Cytidyltransferase-like" evidence="3">
    <location>
        <begin position="8"/>
        <end position="69"/>
    </location>
</feature>
<dbReference type="PANTHER" id="PTHR40732:SF1">
    <property type="entry name" value="GTP-DEPENDENT DEPHOSPHO-COA KINASE"/>
    <property type="match status" value="1"/>
</dbReference>
<dbReference type="GO" id="GO:0005525">
    <property type="term" value="F:GTP binding"/>
    <property type="evidence" value="ECO:0007669"/>
    <property type="project" value="UniProtKB-KW"/>
</dbReference>
<evidence type="ECO:0000256" key="2">
    <source>
        <dbReference type="ARBA" id="ARBA00023134"/>
    </source>
</evidence>
<accession>A0A0G0DTN5</accession>
<keyword evidence="1" id="KW-0547">Nucleotide-binding</keyword>
<organism evidence="4 5">
    <name type="scientific">Candidatus Roizmanbacteria bacterium GW2011_GWC2_35_12</name>
    <dbReference type="NCBI Taxonomy" id="1618485"/>
    <lineage>
        <taxon>Bacteria</taxon>
        <taxon>Candidatus Roizmaniibacteriota</taxon>
    </lineage>
</organism>
<dbReference type="EMBL" id="LBPX01000034">
    <property type="protein sequence ID" value="KKP66355.1"/>
    <property type="molecule type" value="Genomic_DNA"/>
</dbReference>
<dbReference type="Gene3D" id="3.40.50.620">
    <property type="entry name" value="HUPs"/>
    <property type="match status" value="2"/>
</dbReference>
<proteinExistence type="inferred from homology"/>
<dbReference type="NCBIfam" id="TIGR00125">
    <property type="entry name" value="cyt_tran_rel"/>
    <property type="match status" value="2"/>
</dbReference>
<dbReference type="Proteomes" id="UP000034127">
    <property type="component" value="Unassembled WGS sequence"/>
</dbReference>
<feature type="domain" description="Cytidyltransferase-like" evidence="3">
    <location>
        <begin position="170"/>
        <end position="310"/>
    </location>
</feature>
<dbReference type="InterPro" id="IPR004821">
    <property type="entry name" value="Cyt_trans-like"/>
</dbReference>
<dbReference type="GO" id="GO:0015937">
    <property type="term" value="P:coenzyme A biosynthetic process"/>
    <property type="evidence" value="ECO:0007669"/>
    <property type="project" value="InterPro"/>
</dbReference>
<evidence type="ECO:0000313" key="5">
    <source>
        <dbReference type="Proteomes" id="UP000034127"/>
    </source>
</evidence>
<name>A0A0G0DTN5_9BACT</name>
<reference evidence="4 5" key="1">
    <citation type="journal article" date="2015" name="Nature">
        <title>rRNA introns, odd ribosomes, and small enigmatic genomes across a large radiation of phyla.</title>
        <authorList>
            <person name="Brown C.T."/>
            <person name="Hug L.A."/>
            <person name="Thomas B.C."/>
            <person name="Sharon I."/>
            <person name="Castelle C.J."/>
            <person name="Singh A."/>
            <person name="Wilkins M.J."/>
            <person name="Williams K.H."/>
            <person name="Banfield J.F."/>
        </authorList>
    </citation>
    <scope>NUCLEOTIDE SEQUENCE [LARGE SCALE GENOMIC DNA]</scope>
</reference>
<dbReference type="HAMAP" id="MF_00590">
    <property type="entry name" value="Dephospho_CoA_kinase_GTP_dep"/>
    <property type="match status" value="1"/>
</dbReference>
<dbReference type="GO" id="GO:0016301">
    <property type="term" value="F:kinase activity"/>
    <property type="evidence" value="ECO:0007669"/>
    <property type="project" value="InterPro"/>
</dbReference>
<keyword evidence="2" id="KW-0342">GTP-binding</keyword>
<dbReference type="Pfam" id="PF01467">
    <property type="entry name" value="CTP_transf_like"/>
    <property type="match status" value="2"/>
</dbReference>
<evidence type="ECO:0000313" key="4">
    <source>
        <dbReference type="EMBL" id="KKP66355.1"/>
    </source>
</evidence>
<dbReference type="AlphaFoldDB" id="A0A0G0DTN5"/>
<gene>
    <name evidence="4" type="ORF">UR63_C0034G0012</name>
</gene>